<dbReference type="GO" id="GO:0015421">
    <property type="term" value="F:ABC-type oligopeptide transporter activity"/>
    <property type="evidence" value="ECO:0007669"/>
    <property type="project" value="TreeGrafter"/>
</dbReference>
<feature type="transmembrane region" description="Helical" evidence="8">
    <location>
        <begin position="236"/>
        <end position="260"/>
    </location>
</feature>
<reference evidence="11 12" key="1">
    <citation type="submission" date="2016-11" db="EMBL/GenBank/DDBJ databases">
        <title>Study of marine rhodopsin-containing bacteria.</title>
        <authorList>
            <person name="Yoshizawa S."/>
            <person name="Kumagai Y."/>
            <person name="Kogure K."/>
        </authorList>
    </citation>
    <scope>NUCLEOTIDE SEQUENCE [LARGE SCALE GENOMIC DNA]</scope>
    <source>
        <strain evidence="11 12">SG-29</strain>
    </source>
</reference>
<dbReference type="PANTHER" id="PTHR43394:SF1">
    <property type="entry name" value="ATP-BINDING CASSETTE SUB-FAMILY B MEMBER 10, MITOCHONDRIAL"/>
    <property type="match status" value="1"/>
</dbReference>
<feature type="transmembrane region" description="Helical" evidence="8">
    <location>
        <begin position="134"/>
        <end position="154"/>
    </location>
</feature>
<dbReference type="Pfam" id="PF00005">
    <property type="entry name" value="ABC_tran"/>
    <property type="match status" value="1"/>
</dbReference>
<dbReference type="InterPro" id="IPR003593">
    <property type="entry name" value="AAA+_ATPase"/>
</dbReference>
<keyword evidence="3 8" id="KW-0812">Transmembrane</keyword>
<keyword evidence="6 8" id="KW-1133">Transmembrane helix</keyword>
<evidence type="ECO:0000256" key="5">
    <source>
        <dbReference type="ARBA" id="ARBA00022840"/>
    </source>
</evidence>
<dbReference type="InterPro" id="IPR027417">
    <property type="entry name" value="P-loop_NTPase"/>
</dbReference>
<comment type="subcellular location">
    <subcellularLocation>
        <location evidence="1">Cell membrane</location>
        <topology evidence="1">Multi-pass membrane protein</topology>
    </subcellularLocation>
</comment>
<dbReference type="Pfam" id="PF00664">
    <property type="entry name" value="ABC_membrane"/>
    <property type="match status" value="1"/>
</dbReference>
<keyword evidence="12" id="KW-1185">Reference proteome</keyword>
<dbReference type="FunFam" id="1.20.1560.10:FF:000058">
    <property type="entry name" value="ABC transporter B family member 25"/>
    <property type="match status" value="1"/>
</dbReference>
<keyword evidence="2" id="KW-0813">Transport</keyword>
<evidence type="ECO:0000256" key="7">
    <source>
        <dbReference type="ARBA" id="ARBA00023136"/>
    </source>
</evidence>
<comment type="caution">
    <text evidence="11">The sequence shown here is derived from an EMBL/GenBank/DDBJ whole genome shotgun (WGS) entry which is preliminary data.</text>
</comment>
<keyword evidence="5 11" id="KW-0067">ATP-binding</keyword>
<feature type="transmembrane region" description="Helical" evidence="8">
    <location>
        <begin position="160"/>
        <end position="177"/>
    </location>
</feature>
<keyword evidence="4" id="KW-0547">Nucleotide-binding</keyword>
<evidence type="ECO:0000256" key="8">
    <source>
        <dbReference type="SAM" id="Phobius"/>
    </source>
</evidence>
<dbReference type="InParanoid" id="A0A259U3P1"/>
<protein>
    <submittedName>
        <fullName evidence="11">ABC transporter ATP-binding protein</fullName>
    </submittedName>
</protein>
<dbReference type="GO" id="GO:0090374">
    <property type="term" value="P:oligopeptide export from mitochondrion"/>
    <property type="evidence" value="ECO:0007669"/>
    <property type="project" value="TreeGrafter"/>
</dbReference>
<dbReference type="InterPro" id="IPR017871">
    <property type="entry name" value="ABC_transporter-like_CS"/>
</dbReference>
<proteinExistence type="predicted"/>
<dbReference type="Gene3D" id="1.20.1560.10">
    <property type="entry name" value="ABC transporter type 1, transmembrane domain"/>
    <property type="match status" value="1"/>
</dbReference>
<dbReference type="SMART" id="SM00382">
    <property type="entry name" value="AAA"/>
    <property type="match status" value="1"/>
</dbReference>
<dbReference type="CDD" id="cd18576">
    <property type="entry name" value="ABC_6TM_bac_exporter_ABCB8_10_like"/>
    <property type="match status" value="1"/>
</dbReference>
<sequence>MTTLRRILAFARPYRARLILAIGLTLVSTAIGLIVPLGLKELIDAVFTEKNAGLLDRLSLGLLGLFAIQALVGSFGRYFMEWTGERVVTDLRRRVYDHLHRLGLRYFSTTRTGEITSRLTNDVSSVQKTATDDLASALTLSLTLIGSLVLMVVLNWRLTLVILVTVPIMAIGTRYFGQVVRKLSREIQDKLADTTAIAEEAIAAIRVVKAFARERFETSRYGTAVESLFETARKRAVVVAAFWGGVGFMFFVALVVIFWFGGREVLADRLSAGDLVAFIVYALNIARTVSGASRLYASLNSAAGASERLFELLDMAPEIADAPGARPLAEPVRGEVAFEDVRFSYDDGRPVLDGVSLHVKPGETIALVGPSGAGKTTLLNLIPRFYDPDKGSIQIDGVDLREATVDSVREAVSLVAQDIELFGVSLAQNIRYGRLDATDDEIERAARAANAHEFIVEAAQGYQTEVGERGVKLSGGQRQRVAIARALLKDPPILLLDEATSALDAESEAAVQEALARLMEGRTTFVIAHRLATVRDADRILVMDAGQIIDEGTHDDLVARGGLYARLAALQFNDAVPLA</sequence>
<dbReference type="InterPro" id="IPR039421">
    <property type="entry name" value="Type_1_exporter"/>
</dbReference>
<evidence type="ECO:0000313" key="12">
    <source>
        <dbReference type="Proteomes" id="UP000216446"/>
    </source>
</evidence>
<dbReference type="PROSITE" id="PS50929">
    <property type="entry name" value="ABC_TM1F"/>
    <property type="match status" value="1"/>
</dbReference>
<dbReference type="FunCoup" id="A0A259U3P1">
    <property type="interactions" value="392"/>
</dbReference>
<dbReference type="SUPFAM" id="SSF90123">
    <property type="entry name" value="ABC transporter transmembrane region"/>
    <property type="match status" value="1"/>
</dbReference>
<dbReference type="GO" id="GO:0005524">
    <property type="term" value="F:ATP binding"/>
    <property type="evidence" value="ECO:0007669"/>
    <property type="project" value="UniProtKB-KW"/>
</dbReference>
<feature type="transmembrane region" description="Helical" evidence="8">
    <location>
        <begin position="18"/>
        <end position="39"/>
    </location>
</feature>
<dbReference type="InterPro" id="IPR011527">
    <property type="entry name" value="ABC1_TM_dom"/>
</dbReference>
<feature type="transmembrane region" description="Helical" evidence="8">
    <location>
        <begin position="59"/>
        <end position="79"/>
    </location>
</feature>
<dbReference type="PROSITE" id="PS50893">
    <property type="entry name" value="ABC_TRANSPORTER_2"/>
    <property type="match status" value="1"/>
</dbReference>
<evidence type="ECO:0000313" key="11">
    <source>
        <dbReference type="EMBL" id="OZC04629.1"/>
    </source>
</evidence>
<feature type="domain" description="ABC transporter" evidence="9">
    <location>
        <begin position="336"/>
        <end position="570"/>
    </location>
</feature>
<dbReference type="EMBL" id="MQWB01000001">
    <property type="protein sequence ID" value="OZC04629.1"/>
    <property type="molecule type" value="Genomic_DNA"/>
</dbReference>
<dbReference type="PANTHER" id="PTHR43394">
    <property type="entry name" value="ATP-DEPENDENT PERMEASE MDL1, MITOCHONDRIAL"/>
    <property type="match status" value="1"/>
</dbReference>
<dbReference type="AlphaFoldDB" id="A0A259U3P1"/>
<dbReference type="FunFam" id="3.40.50.300:FF:000287">
    <property type="entry name" value="Multidrug ABC transporter ATP-binding protein"/>
    <property type="match status" value="1"/>
</dbReference>
<gene>
    <name evidence="11" type="ORF">BSZ36_06860</name>
</gene>
<dbReference type="InterPro" id="IPR003439">
    <property type="entry name" value="ABC_transporter-like_ATP-bd"/>
</dbReference>
<dbReference type="PROSITE" id="PS00211">
    <property type="entry name" value="ABC_TRANSPORTER_1"/>
    <property type="match status" value="1"/>
</dbReference>
<dbReference type="InterPro" id="IPR036640">
    <property type="entry name" value="ABC1_TM_sf"/>
</dbReference>
<evidence type="ECO:0000259" key="10">
    <source>
        <dbReference type="PROSITE" id="PS50929"/>
    </source>
</evidence>
<keyword evidence="7 8" id="KW-0472">Membrane</keyword>
<accession>A0A259U3P1</accession>
<dbReference type="GO" id="GO:0005886">
    <property type="term" value="C:plasma membrane"/>
    <property type="evidence" value="ECO:0007669"/>
    <property type="project" value="UniProtKB-SubCell"/>
</dbReference>
<dbReference type="Proteomes" id="UP000216446">
    <property type="component" value="Unassembled WGS sequence"/>
</dbReference>
<evidence type="ECO:0000256" key="3">
    <source>
        <dbReference type="ARBA" id="ARBA00022692"/>
    </source>
</evidence>
<evidence type="ECO:0000256" key="1">
    <source>
        <dbReference type="ARBA" id="ARBA00004651"/>
    </source>
</evidence>
<evidence type="ECO:0000256" key="2">
    <source>
        <dbReference type="ARBA" id="ARBA00022448"/>
    </source>
</evidence>
<evidence type="ECO:0000259" key="9">
    <source>
        <dbReference type="PROSITE" id="PS50893"/>
    </source>
</evidence>
<evidence type="ECO:0000256" key="6">
    <source>
        <dbReference type="ARBA" id="ARBA00022989"/>
    </source>
</evidence>
<dbReference type="SUPFAM" id="SSF52540">
    <property type="entry name" value="P-loop containing nucleoside triphosphate hydrolases"/>
    <property type="match status" value="1"/>
</dbReference>
<feature type="domain" description="ABC transmembrane type-1" evidence="10">
    <location>
        <begin position="19"/>
        <end position="301"/>
    </location>
</feature>
<organism evidence="11 12">
    <name type="scientific">Rubricoccus marinus</name>
    <dbReference type="NCBI Taxonomy" id="716817"/>
    <lineage>
        <taxon>Bacteria</taxon>
        <taxon>Pseudomonadati</taxon>
        <taxon>Rhodothermota</taxon>
        <taxon>Rhodothermia</taxon>
        <taxon>Rhodothermales</taxon>
        <taxon>Rubricoccaceae</taxon>
        <taxon>Rubricoccus</taxon>
    </lineage>
</organism>
<name>A0A259U3P1_9BACT</name>
<dbReference type="GO" id="GO:0016887">
    <property type="term" value="F:ATP hydrolysis activity"/>
    <property type="evidence" value="ECO:0007669"/>
    <property type="project" value="InterPro"/>
</dbReference>
<dbReference type="Gene3D" id="3.40.50.300">
    <property type="entry name" value="P-loop containing nucleotide triphosphate hydrolases"/>
    <property type="match status" value="1"/>
</dbReference>
<evidence type="ECO:0000256" key="4">
    <source>
        <dbReference type="ARBA" id="ARBA00022741"/>
    </source>
</evidence>